<dbReference type="AlphaFoldDB" id="A0A852TTP9"/>
<organism evidence="3 4">
    <name type="scientific">Spinactinospora alkalitolerans</name>
    <dbReference type="NCBI Taxonomy" id="687207"/>
    <lineage>
        <taxon>Bacteria</taxon>
        <taxon>Bacillati</taxon>
        <taxon>Actinomycetota</taxon>
        <taxon>Actinomycetes</taxon>
        <taxon>Streptosporangiales</taxon>
        <taxon>Nocardiopsidaceae</taxon>
        <taxon>Spinactinospora</taxon>
    </lineage>
</organism>
<dbReference type="RefSeq" id="WP_246334314.1">
    <property type="nucleotide sequence ID" value="NZ_BAAAYY010000015.1"/>
</dbReference>
<feature type="transmembrane region" description="Helical" evidence="2">
    <location>
        <begin position="90"/>
        <end position="113"/>
    </location>
</feature>
<proteinExistence type="predicted"/>
<dbReference type="Proteomes" id="UP000589036">
    <property type="component" value="Unassembled WGS sequence"/>
</dbReference>
<comment type="caution">
    <text evidence="3">The sequence shown here is derived from an EMBL/GenBank/DDBJ whole genome shotgun (WGS) entry which is preliminary data.</text>
</comment>
<evidence type="ECO:0000256" key="2">
    <source>
        <dbReference type="SAM" id="Phobius"/>
    </source>
</evidence>
<feature type="transmembrane region" description="Helical" evidence="2">
    <location>
        <begin position="47"/>
        <end position="70"/>
    </location>
</feature>
<evidence type="ECO:0000313" key="4">
    <source>
        <dbReference type="Proteomes" id="UP000589036"/>
    </source>
</evidence>
<reference evidence="3 4" key="1">
    <citation type="submission" date="2020-07" db="EMBL/GenBank/DDBJ databases">
        <title>Sequencing the genomes of 1000 actinobacteria strains.</title>
        <authorList>
            <person name="Klenk H.-P."/>
        </authorList>
    </citation>
    <scope>NUCLEOTIDE SEQUENCE [LARGE SCALE GENOMIC DNA]</scope>
    <source>
        <strain evidence="3 4">CXB654</strain>
    </source>
</reference>
<sequence>MTGGRMAPKKKRGRSPTQARPTGEAPAVPRSVSRTPLVVEDRRRWPAAVWILLACAWLAGSPLFFVLYLAEGFAMLDTGEVTDAARRAAAWYLVWMLVFALLVPLGGAVAALWLRRRVAAAMFAAALALSAVVVFSLASPAELLGGIAGAFG</sequence>
<feature type="region of interest" description="Disordered" evidence="1">
    <location>
        <begin position="1"/>
        <end position="29"/>
    </location>
</feature>
<dbReference type="EMBL" id="JACCCC010000001">
    <property type="protein sequence ID" value="NYE47399.1"/>
    <property type="molecule type" value="Genomic_DNA"/>
</dbReference>
<accession>A0A852TTP9</accession>
<evidence type="ECO:0000313" key="3">
    <source>
        <dbReference type="EMBL" id="NYE47399.1"/>
    </source>
</evidence>
<feature type="transmembrane region" description="Helical" evidence="2">
    <location>
        <begin position="120"/>
        <end position="138"/>
    </location>
</feature>
<keyword evidence="2" id="KW-1133">Transmembrane helix</keyword>
<keyword evidence="4" id="KW-1185">Reference proteome</keyword>
<keyword evidence="2" id="KW-0472">Membrane</keyword>
<keyword evidence="2" id="KW-0812">Transmembrane</keyword>
<name>A0A852TTP9_9ACTN</name>
<protein>
    <submittedName>
        <fullName evidence="3">Uncharacterized protein</fullName>
    </submittedName>
</protein>
<gene>
    <name evidence="3" type="ORF">HDA32_002519</name>
</gene>
<evidence type="ECO:0000256" key="1">
    <source>
        <dbReference type="SAM" id="MobiDB-lite"/>
    </source>
</evidence>